<keyword evidence="4 10" id="KW-0963">Cytoplasm</keyword>
<protein>
    <recommendedName>
        <fullName evidence="8 10">Protein GrpE</fullName>
    </recommendedName>
    <alternativeName>
        <fullName evidence="9 10">HSP-70 cofactor</fullName>
    </alternativeName>
</protein>
<evidence type="ECO:0000256" key="11">
    <source>
        <dbReference type="RuleBase" id="RU000639"/>
    </source>
</evidence>
<evidence type="ECO:0000256" key="5">
    <source>
        <dbReference type="ARBA" id="ARBA00023016"/>
    </source>
</evidence>
<evidence type="ECO:0000313" key="15">
    <source>
        <dbReference type="EMBL" id="EGO63305.1"/>
    </source>
</evidence>
<evidence type="ECO:0000256" key="1">
    <source>
        <dbReference type="ARBA" id="ARBA00004496"/>
    </source>
</evidence>
<keyword evidence="16" id="KW-1185">Reference proteome</keyword>
<dbReference type="PROSITE" id="PS01071">
    <property type="entry name" value="GRPE"/>
    <property type="match status" value="1"/>
</dbReference>
<comment type="subunit">
    <text evidence="3 10">Homodimer.</text>
</comment>
<dbReference type="STRING" id="1009370.ALO_13654"/>
<comment type="subcellular location">
    <subcellularLocation>
        <location evidence="1 10">Cytoplasm</location>
    </subcellularLocation>
</comment>
<evidence type="ECO:0000256" key="13">
    <source>
        <dbReference type="SAM" id="Coils"/>
    </source>
</evidence>
<feature type="region of interest" description="Disordered" evidence="14">
    <location>
        <begin position="1"/>
        <end position="25"/>
    </location>
</feature>
<evidence type="ECO:0000256" key="6">
    <source>
        <dbReference type="ARBA" id="ARBA00023186"/>
    </source>
</evidence>
<dbReference type="GO" id="GO:0000774">
    <property type="term" value="F:adenyl-nucleotide exchange factor activity"/>
    <property type="evidence" value="ECO:0007669"/>
    <property type="project" value="InterPro"/>
</dbReference>
<dbReference type="PANTHER" id="PTHR21237">
    <property type="entry name" value="GRPE PROTEIN"/>
    <property type="match status" value="1"/>
</dbReference>
<keyword evidence="6 10" id="KW-0143">Chaperone</keyword>
<keyword evidence="13" id="KW-0175">Coiled coil</keyword>
<name>F7NKW2_9FIRM</name>
<dbReference type="PRINTS" id="PR00773">
    <property type="entry name" value="GRPEPROTEIN"/>
</dbReference>
<dbReference type="InterPro" id="IPR009012">
    <property type="entry name" value="GrpE_head"/>
</dbReference>
<dbReference type="GO" id="GO:0006457">
    <property type="term" value="P:protein folding"/>
    <property type="evidence" value="ECO:0007669"/>
    <property type="project" value="InterPro"/>
</dbReference>
<evidence type="ECO:0000256" key="14">
    <source>
        <dbReference type="SAM" id="MobiDB-lite"/>
    </source>
</evidence>
<keyword evidence="5 10" id="KW-0346">Stress response</keyword>
<comment type="caution">
    <text evidence="15">The sequence shown here is derived from an EMBL/GenBank/DDBJ whole genome shotgun (WGS) entry which is preliminary data.</text>
</comment>
<dbReference type="HAMAP" id="MF_01151">
    <property type="entry name" value="GrpE"/>
    <property type="match status" value="1"/>
</dbReference>
<dbReference type="CDD" id="cd00446">
    <property type="entry name" value="GrpE"/>
    <property type="match status" value="1"/>
</dbReference>
<evidence type="ECO:0000256" key="12">
    <source>
        <dbReference type="RuleBase" id="RU004478"/>
    </source>
</evidence>
<feature type="coiled-coil region" evidence="13">
    <location>
        <begin position="34"/>
        <end position="61"/>
    </location>
</feature>
<dbReference type="GO" id="GO:0051087">
    <property type="term" value="F:protein-folding chaperone binding"/>
    <property type="evidence" value="ECO:0007669"/>
    <property type="project" value="InterPro"/>
</dbReference>
<dbReference type="FunFam" id="2.30.22.10:FF:000001">
    <property type="entry name" value="Protein GrpE"/>
    <property type="match status" value="1"/>
</dbReference>
<dbReference type="OrthoDB" id="9812586at2"/>
<dbReference type="InterPro" id="IPR000740">
    <property type="entry name" value="GrpE"/>
</dbReference>
<evidence type="ECO:0000313" key="16">
    <source>
        <dbReference type="Proteomes" id="UP000003240"/>
    </source>
</evidence>
<dbReference type="SUPFAM" id="SSF51064">
    <property type="entry name" value="Head domain of nucleotide exchange factor GrpE"/>
    <property type="match status" value="1"/>
</dbReference>
<evidence type="ECO:0000256" key="2">
    <source>
        <dbReference type="ARBA" id="ARBA00009054"/>
    </source>
</evidence>
<evidence type="ECO:0000256" key="3">
    <source>
        <dbReference type="ARBA" id="ARBA00011738"/>
    </source>
</evidence>
<dbReference type="EMBL" id="AFGF01000121">
    <property type="protein sequence ID" value="EGO63305.1"/>
    <property type="molecule type" value="Genomic_DNA"/>
</dbReference>
<dbReference type="NCBIfam" id="NF010738">
    <property type="entry name" value="PRK14140.1"/>
    <property type="match status" value="1"/>
</dbReference>
<gene>
    <name evidence="10" type="primary">grpE</name>
    <name evidence="15" type="ORF">ALO_13654</name>
</gene>
<dbReference type="Pfam" id="PF01025">
    <property type="entry name" value="GrpE"/>
    <property type="match status" value="1"/>
</dbReference>
<dbReference type="Gene3D" id="2.30.22.10">
    <property type="entry name" value="Head domain of nucleotide exchange factor GrpE"/>
    <property type="match status" value="1"/>
</dbReference>
<dbReference type="GO" id="GO:0051082">
    <property type="term" value="F:unfolded protein binding"/>
    <property type="evidence" value="ECO:0007669"/>
    <property type="project" value="TreeGrafter"/>
</dbReference>
<dbReference type="Proteomes" id="UP000003240">
    <property type="component" value="Unassembled WGS sequence"/>
</dbReference>
<evidence type="ECO:0000256" key="10">
    <source>
        <dbReference type="HAMAP-Rule" id="MF_01151"/>
    </source>
</evidence>
<organism evidence="15 16">
    <name type="scientific">Acetonema longum DSM 6540</name>
    <dbReference type="NCBI Taxonomy" id="1009370"/>
    <lineage>
        <taxon>Bacteria</taxon>
        <taxon>Bacillati</taxon>
        <taxon>Bacillota</taxon>
        <taxon>Negativicutes</taxon>
        <taxon>Acetonemataceae</taxon>
        <taxon>Acetonema</taxon>
    </lineage>
</organism>
<dbReference type="InterPro" id="IPR013805">
    <property type="entry name" value="GrpE_CC"/>
</dbReference>
<evidence type="ECO:0000256" key="7">
    <source>
        <dbReference type="ARBA" id="ARBA00053401"/>
    </source>
</evidence>
<evidence type="ECO:0000256" key="4">
    <source>
        <dbReference type="ARBA" id="ARBA00022490"/>
    </source>
</evidence>
<dbReference type="RefSeq" id="WP_004096663.1">
    <property type="nucleotide sequence ID" value="NZ_AFGF01000121.1"/>
</dbReference>
<comment type="similarity">
    <text evidence="2 10 12">Belongs to the GrpE family.</text>
</comment>
<reference evidence="15 16" key="1">
    <citation type="journal article" date="2011" name="EMBO J.">
        <title>Structural diversity of bacterial flagellar motors.</title>
        <authorList>
            <person name="Chen S."/>
            <person name="Beeby M."/>
            <person name="Murphy G.E."/>
            <person name="Leadbetter J.R."/>
            <person name="Hendrixson D.R."/>
            <person name="Briegel A."/>
            <person name="Li Z."/>
            <person name="Shi J."/>
            <person name="Tocheva E.I."/>
            <person name="Muller A."/>
            <person name="Dobro M.J."/>
            <person name="Jensen G.J."/>
        </authorList>
    </citation>
    <scope>NUCLEOTIDE SEQUENCE [LARGE SCALE GENOMIC DNA]</scope>
    <source>
        <strain evidence="15 16">DSM 6540</strain>
    </source>
</reference>
<dbReference type="SUPFAM" id="SSF58014">
    <property type="entry name" value="Coiled-coil domain of nucleotide exchange factor GrpE"/>
    <property type="match status" value="1"/>
</dbReference>
<sequence>MTEKEETVQQAAGSDTCPPETGSVTDSAELTAVIEEKDRLLADWNDRYMRLQADFDNFRRRTRQEKEELSAVVTEDLVFRLLPVIDNFDRALAAGQSQDAAGIRSGIEMIYRQLQAVLEKLEVKLIESVGTQFDPKLHEAVMRVEDEAQPDGMIIQELQKGYMVKEKIIRPSMVKVVGH</sequence>
<evidence type="ECO:0000256" key="9">
    <source>
        <dbReference type="ARBA" id="ARBA00076414"/>
    </source>
</evidence>
<evidence type="ECO:0000256" key="8">
    <source>
        <dbReference type="ARBA" id="ARBA00072274"/>
    </source>
</evidence>
<dbReference type="Gene3D" id="3.90.20.20">
    <property type="match status" value="1"/>
</dbReference>
<dbReference type="PANTHER" id="PTHR21237:SF23">
    <property type="entry name" value="GRPE PROTEIN HOMOLOG, MITOCHONDRIAL"/>
    <property type="match status" value="1"/>
</dbReference>
<accession>F7NKW2</accession>
<dbReference type="eggNOG" id="COG0576">
    <property type="taxonomic scope" value="Bacteria"/>
</dbReference>
<comment type="function">
    <text evidence="7 10 11">Participates actively in the response to hyperosmotic and heat shock by preventing the aggregation of stress-denatured proteins, in association with DnaK and GrpE. It is the nucleotide exchange factor for DnaK and may function as a thermosensor. Unfolded proteins bind initially to DnaJ; upon interaction with the DnaJ-bound protein, DnaK hydrolyzes its bound ATP, resulting in the formation of a stable complex. GrpE releases ADP from DnaK; ATP binding to DnaK triggers the release of the substrate protein, thus completing the reaction cycle. Several rounds of ATP-dependent interactions between DnaJ, DnaK and GrpE are required for fully efficient folding.</text>
</comment>
<dbReference type="GO" id="GO:0005737">
    <property type="term" value="C:cytoplasm"/>
    <property type="evidence" value="ECO:0007669"/>
    <property type="project" value="UniProtKB-SubCell"/>
</dbReference>
<dbReference type="GO" id="GO:0042803">
    <property type="term" value="F:protein homodimerization activity"/>
    <property type="evidence" value="ECO:0007669"/>
    <property type="project" value="InterPro"/>
</dbReference>
<proteinExistence type="inferred from homology"/>
<dbReference type="AlphaFoldDB" id="F7NKW2"/>